<evidence type="ECO:0000256" key="7">
    <source>
        <dbReference type="PROSITE-ProRule" id="PRU10141"/>
    </source>
</evidence>
<keyword evidence="10" id="KW-1185">Reference proteome</keyword>
<evidence type="ECO:0000259" key="8">
    <source>
        <dbReference type="PROSITE" id="PS50011"/>
    </source>
</evidence>
<evidence type="ECO:0000256" key="2">
    <source>
        <dbReference type="ARBA" id="ARBA00051243"/>
    </source>
</evidence>
<dbReference type="EMBL" id="BTSX01000005">
    <property type="protein sequence ID" value="GMS99770.1"/>
    <property type="molecule type" value="Genomic_DNA"/>
</dbReference>
<feature type="active site" description="Proton acceptor" evidence="3">
    <location>
        <position position="167"/>
    </location>
</feature>
<feature type="binding site" evidence="7">
    <location>
        <position position="48"/>
    </location>
    <ligand>
        <name>ATP</name>
        <dbReference type="ChEBI" id="CHEBI:30616"/>
    </ligand>
</feature>
<name>A0AAV5TYZ7_9BILA</name>
<dbReference type="SUPFAM" id="SSF56112">
    <property type="entry name" value="Protein kinase-like (PK-like)"/>
    <property type="match status" value="1"/>
</dbReference>
<dbReference type="PROSITE" id="PS00109">
    <property type="entry name" value="PROTEIN_KINASE_TYR"/>
    <property type="match status" value="1"/>
</dbReference>
<feature type="binding site" evidence="4">
    <location>
        <begin position="103"/>
        <end position="109"/>
    </location>
    <ligand>
        <name>ATP</name>
        <dbReference type="ChEBI" id="CHEBI:30616"/>
    </ligand>
</feature>
<keyword evidence="5" id="KW-0460">Magnesium</keyword>
<dbReference type="SMART" id="SM00219">
    <property type="entry name" value="TyrKc"/>
    <property type="match status" value="1"/>
</dbReference>
<dbReference type="InterPro" id="IPR011009">
    <property type="entry name" value="Kinase-like_dom_sf"/>
</dbReference>
<reference evidence="9" key="1">
    <citation type="submission" date="2023-10" db="EMBL/GenBank/DDBJ databases">
        <title>Genome assembly of Pristionchus species.</title>
        <authorList>
            <person name="Yoshida K."/>
            <person name="Sommer R.J."/>
        </authorList>
    </citation>
    <scope>NUCLEOTIDE SEQUENCE</scope>
    <source>
        <strain evidence="9">RS0144</strain>
    </source>
</reference>
<dbReference type="GO" id="GO:0004714">
    <property type="term" value="F:transmembrane receptor protein tyrosine kinase activity"/>
    <property type="evidence" value="ECO:0007669"/>
    <property type="project" value="UniProtKB-EC"/>
</dbReference>
<accession>A0AAV5TYZ7</accession>
<organism evidence="9 10">
    <name type="scientific">Pristionchus entomophagus</name>
    <dbReference type="NCBI Taxonomy" id="358040"/>
    <lineage>
        <taxon>Eukaryota</taxon>
        <taxon>Metazoa</taxon>
        <taxon>Ecdysozoa</taxon>
        <taxon>Nematoda</taxon>
        <taxon>Chromadorea</taxon>
        <taxon>Rhabditida</taxon>
        <taxon>Rhabditina</taxon>
        <taxon>Diplogasteromorpha</taxon>
        <taxon>Diplogasteroidea</taxon>
        <taxon>Neodiplogasteridae</taxon>
        <taxon>Pristionchus</taxon>
    </lineage>
</organism>
<feature type="binding site" evidence="5">
    <location>
        <position position="172"/>
    </location>
    <ligand>
        <name>Mg(2+)</name>
        <dbReference type="ChEBI" id="CHEBI:18420"/>
    </ligand>
</feature>
<protein>
    <recommendedName>
        <fullName evidence="8">Protein kinase domain-containing protein</fullName>
    </recommendedName>
</protein>
<dbReference type="InterPro" id="IPR000719">
    <property type="entry name" value="Prot_kinase_dom"/>
</dbReference>
<dbReference type="InterPro" id="IPR017441">
    <property type="entry name" value="Protein_kinase_ATP_BS"/>
</dbReference>
<dbReference type="GO" id="GO:0005886">
    <property type="term" value="C:plasma membrane"/>
    <property type="evidence" value="ECO:0007669"/>
    <property type="project" value="TreeGrafter"/>
</dbReference>
<keyword evidence="4 7" id="KW-0547">Nucleotide-binding</keyword>
<dbReference type="Gene3D" id="1.10.510.10">
    <property type="entry name" value="Transferase(Phosphotransferase) domain 1"/>
    <property type="match status" value="1"/>
</dbReference>
<feature type="non-terminal residue" evidence="9">
    <location>
        <position position="1"/>
    </location>
</feature>
<feature type="binding site" evidence="4">
    <location>
        <position position="61"/>
    </location>
    <ligand>
        <name>ATP</name>
        <dbReference type="ChEBI" id="CHEBI:30616"/>
    </ligand>
</feature>
<dbReference type="CDD" id="cd00192">
    <property type="entry name" value="PTKc"/>
    <property type="match status" value="1"/>
</dbReference>
<evidence type="ECO:0000313" key="10">
    <source>
        <dbReference type="Proteomes" id="UP001432027"/>
    </source>
</evidence>
<dbReference type="InterPro" id="IPR050122">
    <property type="entry name" value="RTK"/>
</dbReference>
<dbReference type="Proteomes" id="UP001432027">
    <property type="component" value="Unassembled WGS sequence"/>
</dbReference>
<dbReference type="PANTHER" id="PTHR24416">
    <property type="entry name" value="TYROSINE-PROTEIN KINASE RECEPTOR"/>
    <property type="match status" value="1"/>
</dbReference>
<dbReference type="InterPro" id="IPR020635">
    <property type="entry name" value="Tyr_kinase_cat_dom"/>
</dbReference>
<dbReference type="PROSITE" id="PS50011">
    <property type="entry name" value="PROTEIN_KINASE_DOM"/>
    <property type="match status" value="1"/>
</dbReference>
<comment type="subcellular location">
    <subcellularLocation>
        <location evidence="1">Membrane</location>
        <topology evidence="1">Single-pass membrane protein</topology>
    </subcellularLocation>
</comment>
<dbReference type="AlphaFoldDB" id="A0AAV5TYZ7"/>
<feature type="domain" description="Protein kinase" evidence="8">
    <location>
        <begin position="13"/>
        <end position="302"/>
    </location>
</feature>
<evidence type="ECO:0000313" key="9">
    <source>
        <dbReference type="EMBL" id="GMS99770.1"/>
    </source>
</evidence>
<evidence type="ECO:0000256" key="6">
    <source>
        <dbReference type="PIRSR" id="PIRSR000615-4"/>
    </source>
</evidence>
<comment type="catalytic activity">
    <reaction evidence="2">
        <text>L-tyrosyl-[protein] + ATP = O-phospho-L-tyrosyl-[protein] + ADP + H(+)</text>
        <dbReference type="Rhea" id="RHEA:10596"/>
        <dbReference type="Rhea" id="RHEA-COMP:10136"/>
        <dbReference type="Rhea" id="RHEA-COMP:20101"/>
        <dbReference type="ChEBI" id="CHEBI:15378"/>
        <dbReference type="ChEBI" id="CHEBI:30616"/>
        <dbReference type="ChEBI" id="CHEBI:46858"/>
        <dbReference type="ChEBI" id="CHEBI:61978"/>
        <dbReference type="ChEBI" id="CHEBI:456216"/>
        <dbReference type="EC" id="2.7.10.1"/>
    </reaction>
</comment>
<feature type="binding site" evidence="4">
    <location>
        <position position="171"/>
    </location>
    <ligand>
        <name>ATP</name>
        <dbReference type="ChEBI" id="CHEBI:30616"/>
    </ligand>
</feature>
<evidence type="ECO:0000256" key="5">
    <source>
        <dbReference type="PIRSR" id="PIRSR000615-3"/>
    </source>
</evidence>
<dbReference type="PRINTS" id="PR00109">
    <property type="entry name" value="TYRKINASE"/>
</dbReference>
<sequence length="336" mass="38591">KDAWEIDRQYVEIRLAEKLGTGAFGVVYVGQIDESALSENSSLSMIRKSTLVMNNCSVAVKMLHEYADKLADNEFLQEIELMKSIVNIISCVTESCPRLLITEYCDEGDLLSYLKRRREYMIAISPGTDLSHVDKSMIITQEQQLQYAVQIAYGMEYLSSRGFIHRDLAARNILVDSRCGCKIGDFGLCRRIEEQQELYFSRGGRLPIKWMAPEALRRYEMSTASDVWSYGVLLFEIITLGGSPYPDWEPTAILPRLETGERMGRPDNCPDIVFDTMNKCWSKESSNRPTFTDLRLRLAKMLEESPSDYYLQLNARRDYYLVPISKDLPVPEDEIF</sequence>
<dbReference type="InterPro" id="IPR001245">
    <property type="entry name" value="Ser-Thr/Tyr_kinase_cat_dom"/>
</dbReference>
<evidence type="ECO:0000256" key="3">
    <source>
        <dbReference type="PIRSR" id="PIRSR000615-1"/>
    </source>
</evidence>
<dbReference type="Gene3D" id="3.30.200.20">
    <property type="entry name" value="Phosphorylase Kinase, domain 1"/>
    <property type="match status" value="1"/>
</dbReference>
<evidence type="ECO:0000256" key="1">
    <source>
        <dbReference type="ARBA" id="ARBA00004167"/>
    </source>
</evidence>
<dbReference type="PROSITE" id="PS00107">
    <property type="entry name" value="PROTEIN_KINASE_ATP"/>
    <property type="match status" value="1"/>
</dbReference>
<keyword evidence="4 7" id="KW-0067">ATP-binding</keyword>
<dbReference type="GO" id="GO:0043235">
    <property type="term" value="C:receptor complex"/>
    <property type="evidence" value="ECO:0007669"/>
    <property type="project" value="TreeGrafter"/>
</dbReference>
<dbReference type="PANTHER" id="PTHR24416:SF583">
    <property type="entry name" value="RECEPTOR PROTEIN-TYROSINE KINASE"/>
    <property type="match status" value="1"/>
</dbReference>
<feature type="site" description="Important for interaction with phosphotyrosine-binding proteins" evidence="6">
    <location>
        <position position="310"/>
    </location>
</feature>
<dbReference type="PIRSF" id="PIRSF000615">
    <property type="entry name" value="TyrPK_CSF1-R"/>
    <property type="match status" value="1"/>
</dbReference>
<dbReference type="FunFam" id="1.10.510.10:FF:000994">
    <property type="entry name" value="Hypoxia Inhibited Receptor tyrosine kinase"/>
    <property type="match status" value="1"/>
</dbReference>
<dbReference type="InterPro" id="IPR008266">
    <property type="entry name" value="Tyr_kinase_AS"/>
</dbReference>
<evidence type="ECO:0000256" key="4">
    <source>
        <dbReference type="PIRSR" id="PIRSR000615-2"/>
    </source>
</evidence>
<feature type="binding site" evidence="5">
    <location>
        <position position="185"/>
    </location>
    <ligand>
        <name>Mg(2+)</name>
        <dbReference type="ChEBI" id="CHEBI:18420"/>
    </ligand>
</feature>
<dbReference type="Pfam" id="PF07714">
    <property type="entry name" value="PK_Tyr_Ser-Thr"/>
    <property type="match status" value="1"/>
</dbReference>
<dbReference type="GO" id="GO:0005524">
    <property type="term" value="F:ATP binding"/>
    <property type="evidence" value="ECO:0007669"/>
    <property type="project" value="UniProtKB-UniRule"/>
</dbReference>
<dbReference type="GO" id="GO:0046872">
    <property type="term" value="F:metal ion binding"/>
    <property type="evidence" value="ECO:0007669"/>
    <property type="project" value="UniProtKB-KW"/>
</dbReference>
<comment type="caution">
    <text evidence="9">The sequence shown here is derived from an EMBL/GenBank/DDBJ whole genome shotgun (WGS) entry which is preliminary data.</text>
</comment>
<feature type="binding site" evidence="4">
    <location>
        <begin position="20"/>
        <end position="27"/>
    </location>
    <ligand>
        <name>ATP</name>
        <dbReference type="ChEBI" id="CHEBI:30616"/>
    </ligand>
</feature>
<gene>
    <name evidence="9" type="ORF">PENTCL1PPCAC_21945</name>
</gene>
<keyword evidence="5" id="KW-0479">Metal-binding</keyword>
<proteinExistence type="predicted"/>
<dbReference type="GO" id="GO:0007169">
    <property type="term" value="P:cell surface receptor protein tyrosine kinase signaling pathway"/>
    <property type="evidence" value="ECO:0007669"/>
    <property type="project" value="TreeGrafter"/>
</dbReference>
<feature type="non-terminal residue" evidence="9">
    <location>
        <position position="336"/>
    </location>
</feature>